<protein>
    <submittedName>
        <fullName evidence="1">Uncharacterized protein</fullName>
    </submittedName>
</protein>
<comment type="caution">
    <text evidence="1">The sequence shown here is derived from an EMBL/GenBank/DDBJ whole genome shotgun (WGS) entry which is preliminary data.</text>
</comment>
<evidence type="ECO:0000313" key="2">
    <source>
        <dbReference type="Proteomes" id="UP001162992"/>
    </source>
</evidence>
<proteinExistence type="predicted"/>
<sequence length="333" mass="37520">MSPSSSKDIEVLNELPPDQNVLPVEGKLCMCTLCTCGQHKCPPKRDLGASGFPPDRKSEYIQKYPAWPLAARKAHKPPPAPINEAPFSGLTTYHVDFEKKKIPQRQRHVPSGKTLENCIPSGELTDAVSEYATRFTKFPVQPRHPHQKPPVQANSAPFDDRTTNKCDYKQWPLVIRAPTKQAENSKSDGVFDDITTYKVAFWDKSKNLKPFRRTEKPKLVETGPFHGTTTHAADYGPKPLLKRAPPVKHEASLTNPGGALFDGLTTYHDKFRAWEIRRPVRGIRMKEALPMPSESFAGNTTYHTDFTAPRMPRRCPVLLKPKPIHQVGEHLCY</sequence>
<gene>
    <name evidence="1" type="ORF">O6H91_01G025700</name>
</gene>
<evidence type="ECO:0000313" key="1">
    <source>
        <dbReference type="EMBL" id="KAJ7568279.1"/>
    </source>
</evidence>
<accession>A0ACC2EP50</accession>
<keyword evidence="2" id="KW-1185">Reference proteome</keyword>
<name>A0ACC2EP50_DIPCM</name>
<organism evidence="1 2">
    <name type="scientific">Diphasiastrum complanatum</name>
    <name type="common">Issler's clubmoss</name>
    <name type="synonym">Lycopodium complanatum</name>
    <dbReference type="NCBI Taxonomy" id="34168"/>
    <lineage>
        <taxon>Eukaryota</taxon>
        <taxon>Viridiplantae</taxon>
        <taxon>Streptophyta</taxon>
        <taxon>Embryophyta</taxon>
        <taxon>Tracheophyta</taxon>
        <taxon>Lycopodiopsida</taxon>
        <taxon>Lycopodiales</taxon>
        <taxon>Lycopodiaceae</taxon>
        <taxon>Lycopodioideae</taxon>
        <taxon>Diphasiastrum</taxon>
    </lineage>
</organism>
<dbReference type="EMBL" id="CM055092">
    <property type="protein sequence ID" value="KAJ7568279.1"/>
    <property type="molecule type" value="Genomic_DNA"/>
</dbReference>
<dbReference type="Proteomes" id="UP001162992">
    <property type="component" value="Chromosome 1"/>
</dbReference>
<reference evidence="2" key="1">
    <citation type="journal article" date="2024" name="Proc. Natl. Acad. Sci. U.S.A.">
        <title>Extraordinary preservation of gene collinearity over three hundred million years revealed in homosporous lycophytes.</title>
        <authorList>
            <person name="Li C."/>
            <person name="Wickell D."/>
            <person name="Kuo L.Y."/>
            <person name="Chen X."/>
            <person name="Nie B."/>
            <person name="Liao X."/>
            <person name="Peng D."/>
            <person name="Ji J."/>
            <person name="Jenkins J."/>
            <person name="Williams M."/>
            <person name="Shu S."/>
            <person name="Plott C."/>
            <person name="Barry K."/>
            <person name="Rajasekar S."/>
            <person name="Grimwood J."/>
            <person name="Han X."/>
            <person name="Sun S."/>
            <person name="Hou Z."/>
            <person name="He W."/>
            <person name="Dai G."/>
            <person name="Sun C."/>
            <person name="Schmutz J."/>
            <person name="Leebens-Mack J.H."/>
            <person name="Li F.W."/>
            <person name="Wang L."/>
        </authorList>
    </citation>
    <scope>NUCLEOTIDE SEQUENCE [LARGE SCALE GENOMIC DNA]</scope>
    <source>
        <strain evidence="2">cv. PW_Plant_1</strain>
    </source>
</reference>